<dbReference type="Proteomes" id="UP000019402">
    <property type="component" value="Unassembled WGS sequence"/>
</dbReference>
<keyword evidence="1" id="KW-0472">Membrane</keyword>
<comment type="caution">
    <text evidence="2">The sequence shown here is derived from an EMBL/GenBank/DDBJ whole genome shotgun (WGS) entry which is preliminary data.</text>
</comment>
<accession>W7YP29</accession>
<dbReference type="eggNOG" id="ENOG503490R">
    <property type="taxonomic scope" value="Bacteria"/>
</dbReference>
<protein>
    <submittedName>
        <fullName evidence="2">Uncharacterized protein</fullName>
    </submittedName>
</protein>
<dbReference type="RefSeq" id="WP_027471401.1">
    <property type="nucleotide sequence ID" value="NZ_BAMD01000039.1"/>
</dbReference>
<feature type="transmembrane region" description="Helical" evidence="1">
    <location>
        <begin position="79"/>
        <end position="97"/>
    </location>
</feature>
<dbReference type="EMBL" id="BAMD01000039">
    <property type="protein sequence ID" value="GAF04169.1"/>
    <property type="molecule type" value="Genomic_DNA"/>
</dbReference>
<keyword evidence="1" id="KW-0812">Transmembrane</keyword>
<keyword evidence="3" id="KW-1185">Reference proteome</keyword>
<dbReference type="STRING" id="869213.GCA_000517085_01622"/>
<organism evidence="2 3">
    <name type="scientific">Saccharicrinis fermentans DSM 9555 = JCM 21142</name>
    <dbReference type="NCBI Taxonomy" id="869213"/>
    <lineage>
        <taxon>Bacteria</taxon>
        <taxon>Pseudomonadati</taxon>
        <taxon>Bacteroidota</taxon>
        <taxon>Bacteroidia</taxon>
        <taxon>Marinilabiliales</taxon>
        <taxon>Marinilabiliaceae</taxon>
        <taxon>Saccharicrinis</taxon>
    </lineage>
</organism>
<name>W7YP29_9BACT</name>
<reference evidence="2 3" key="1">
    <citation type="journal article" date="2014" name="Genome Announc.">
        <title>Draft Genome Sequence of Cytophaga fermentans JCM 21142T, a Facultative Anaerobe Isolated from Marine Mud.</title>
        <authorList>
            <person name="Starns D."/>
            <person name="Oshima K."/>
            <person name="Suda W."/>
            <person name="Iino T."/>
            <person name="Yuki M."/>
            <person name="Inoue J."/>
            <person name="Kitamura K."/>
            <person name="Iida T."/>
            <person name="Darby A."/>
            <person name="Hattori M."/>
            <person name="Ohkuma M."/>
        </authorList>
    </citation>
    <scope>NUCLEOTIDE SEQUENCE [LARGE SCALE GENOMIC DNA]</scope>
    <source>
        <strain evidence="2 3">JCM 21142</strain>
    </source>
</reference>
<evidence type="ECO:0000313" key="2">
    <source>
        <dbReference type="EMBL" id="GAF04169.1"/>
    </source>
</evidence>
<feature type="transmembrane region" description="Helical" evidence="1">
    <location>
        <begin position="7"/>
        <end position="29"/>
    </location>
</feature>
<proteinExistence type="predicted"/>
<sequence length="148" mass="15829">MGKLSKILSFVLYALIAVTAVLTIMFFTGGEVPGETFLTPVYTDTILNWAKFLVVGAAAITILFEVMHVVMNPKNAVRSLISIAVLFVIGLVSYSIADGTPMDLGGYEGQDNVPSMLKLAGAFLYGTYVLLGLVVVAIFGGELSRLFK</sequence>
<dbReference type="OrthoDB" id="1121549at2"/>
<gene>
    <name evidence="2" type="ORF">JCM21142_72866</name>
</gene>
<feature type="transmembrane region" description="Helical" evidence="1">
    <location>
        <begin position="117"/>
        <end position="139"/>
    </location>
</feature>
<evidence type="ECO:0000256" key="1">
    <source>
        <dbReference type="SAM" id="Phobius"/>
    </source>
</evidence>
<feature type="transmembrane region" description="Helical" evidence="1">
    <location>
        <begin position="49"/>
        <end position="67"/>
    </location>
</feature>
<dbReference type="AlphaFoldDB" id="W7YP29"/>
<evidence type="ECO:0000313" key="3">
    <source>
        <dbReference type="Proteomes" id="UP000019402"/>
    </source>
</evidence>
<keyword evidence="1" id="KW-1133">Transmembrane helix</keyword>